<accession>A0A9P6HZW1</accession>
<feature type="region of interest" description="Disordered" evidence="1">
    <location>
        <begin position="308"/>
        <end position="462"/>
    </location>
</feature>
<feature type="transmembrane region" description="Helical" evidence="2">
    <location>
        <begin position="872"/>
        <end position="890"/>
    </location>
</feature>
<feature type="compositionally biased region" description="Polar residues" evidence="1">
    <location>
        <begin position="414"/>
        <end position="424"/>
    </location>
</feature>
<organism evidence="3 4">
    <name type="scientific">Colletotrichum karsti</name>
    <dbReference type="NCBI Taxonomy" id="1095194"/>
    <lineage>
        <taxon>Eukaryota</taxon>
        <taxon>Fungi</taxon>
        <taxon>Dikarya</taxon>
        <taxon>Ascomycota</taxon>
        <taxon>Pezizomycotina</taxon>
        <taxon>Sordariomycetes</taxon>
        <taxon>Hypocreomycetidae</taxon>
        <taxon>Glomerellales</taxon>
        <taxon>Glomerellaceae</taxon>
        <taxon>Colletotrichum</taxon>
        <taxon>Colletotrichum boninense species complex</taxon>
    </lineage>
</organism>
<dbReference type="AlphaFoldDB" id="A0A9P6HZW1"/>
<feature type="compositionally biased region" description="Basic residues" evidence="1">
    <location>
        <begin position="381"/>
        <end position="394"/>
    </location>
</feature>
<keyword evidence="4" id="KW-1185">Reference proteome</keyword>
<dbReference type="InterPro" id="IPR005605">
    <property type="entry name" value="Spo7"/>
</dbReference>
<dbReference type="GO" id="GO:0006998">
    <property type="term" value="P:nuclear envelope organization"/>
    <property type="evidence" value="ECO:0007669"/>
    <property type="project" value="TreeGrafter"/>
</dbReference>
<evidence type="ECO:0000256" key="2">
    <source>
        <dbReference type="SAM" id="Phobius"/>
    </source>
</evidence>
<feature type="compositionally biased region" description="Acidic residues" evidence="1">
    <location>
        <begin position="656"/>
        <end position="665"/>
    </location>
</feature>
<keyword evidence="2" id="KW-1133">Transmembrane helix</keyword>
<gene>
    <name evidence="3" type="ORF">CkaCkLH20_09380</name>
</gene>
<feature type="transmembrane region" description="Helical" evidence="2">
    <location>
        <begin position="840"/>
        <end position="860"/>
    </location>
</feature>
<reference evidence="3" key="2">
    <citation type="submission" date="2020-11" db="EMBL/GenBank/DDBJ databases">
        <title>Whole genome sequencing of Colletotrichum sp.</title>
        <authorList>
            <person name="Li H."/>
        </authorList>
    </citation>
    <scope>NUCLEOTIDE SEQUENCE</scope>
    <source>
        <strain evidence="3">CkLH20</strain>
    </source>
</reference>
<keyword evidence="2" id="KW-0812">Transmembrane</keyword>
<dbReference type="GO" id="GO:0019888">
    <property type="term" value="F:protein phosphatase regulator activity"/>
    <property type="evidence" value="ECO:0007669"/>
    <property type="project" value="InterPro"/>
</dbReference>
<dbReference type="GO" id="GO:0071595">
    <property type="term" value="C:Nem1-Spo7 phosphatase complex"/>
    <property type="evidence" value="ECO:0007669"/>
    <property type="project" value="TreeGrafter"/>
</dbReference>
<dbReference type="Pfam" id="PF03907">
    <property type="entry name" value="Spo7"/>
    <property type="match status" value="1"/>
</dbReference>
<dbReference type="GeneID" id="62165169"/>
<feature type="region of interest" description="Disordered" evidence="1">
    <location>
        <begin position="636"/>
        <end position="667"/>
    </location>
</feature>
<reference evidence="3" key="1">
    <citation type="submission" date="2020-03" db="EMBL/GenBank/DDBJ databases">
        <authorList>
            <person name="He L."/>
        </authorList>
    </citation>
    <scope>NUCLEOTIDE SEQUENCE</scope>
    <source>
        <strain evidence="3">CkLH20</strain>
    </source>
</reference>
<feature type="region of interest" description="Disordered" evidence="1">
    <location>
        <begin position="474"/>
        <end position="495"/>
    </location>
</feature>
<dbReference type="GO" id="GO:0004721">
    <property type="term" value="F:phosphoprotein phosphatase activity"/>
    <property type="evidence" value="ECO:0007669"/>
    <property type="project" value="TreeGrafter"/>
</dbReference>
<proteinExistence type="predicted"/>
<keyword evidence="2" id="KW-0472">Membrane</keyword>
<feature type="transmembrane region" description="Helical" evidence="2">
    <location>
        <begin position="75"/>
        <end position="93"/>
    </location>
</feature>
<dbReference type="OrthoDB" id="5599171at2759"/>
<evidence type="ECO:0000256" key="1">
    <source>
        <dbReference type="SAM" id="MobiDB-lite"/>
    </source>
</evidence>
<feature type="compositionally biased region" description="Low complexity" evidence="1">
    <location>
        <begin position="438"/>
        <end position="448"/>
    </location>
</feature>
<dbReference type="PANTHER" id="PTHR28249">
    <property type="entry name" value="SPORULATION-SPECIFIC PROTEIN SPO7"/>
    <property type="match status" value="1"/>
</dbReference>
<feature type="transmembrane region" description="Helical" evidence="2">
    <location>
        <begin position="113"/>
        <end position="134"/>
    </location>
</feature>
<evidence type="ECO:0000313" key="4">
    <source>
        <dbReference type="Proteomes" id="UP000781932"/>
    </source>
</evidence>
<name>A0A9P6HZW1_9PEZI</name>
<protein>
    <submittedName>
        <fullName evidence="3">Uncharacterized protein</fullName>
    </submittedName>
</protein>
<feature type="region of interest" description="Disordered" evidence="1">
    <location>
        <begin position="1"/>
        <end position="40"/>
    </location>
</feature>
<evidence type="ECO:0000313" key="3">
    <source>
        <dbReference type="EMBL" id="KAF9873217.1"/>
    </source>
</evidence>
<sequence>MADVDSIVKGAPPPGKESKAAVGTTGVAPDAGKQGDPLSHTPSSPSMIYLNLLILEASLRAQYLELRARRRHHTFFFTLLTAWICGFGYALFFAPREDGRGVGGSVYWGVETFEKICFMGGVMTAILVWATGIWERGIRWPRRWFAISNRGLRGFNCKLVIIRRPWWAEMGSTIGFFLTYGLFSHTASSSYRYVEPSILREVEKELSLTADNHPTLPILVEDEEKGGHEEDLAPGGDYVKLLLLAKPFTPTFRENWEIYRTEYWEKENERRALIQKKLAARDRQVAKQRWGIFWWLPWHRVDRINPAATAPSRQGSEKTTIHPRAAAIEREHRRRSSTTSVPRRSSTSSARSLTPSVASGAEDGDGTVSRKASTGSNASDKRRKKLGSMSKSKRPHIESRSVTPDIPSPLARESSMTRSDSGSGAESVAERSLRHSSSKASISSSANSVREKQRKGLSTGDDVMVEFRADADTFAKEPNLQASRNDGAEPEFDVEPSEIDSVISDTESIWSDEGSNSSMSSVQGIGMQALREVLADLFAKEAVVASAFGAGLNTEGAGAERIAKEFRHGLRDLGKALKGDSRTLEQRTCASRVRRDAAYITDIVRKRCDPKFESPHLHLDNDRLSREALRRHIMTMWSKSTKKTENSQSGQQESWESSDDDQLDPETEKALAMRMKEVEGFILNSRHMTALRERLQGLTNMVLLPTSDNVESSSTCRSPKDLSLSELIDKWLPQWFDFLLEIPAPPSVERMRWTCGCGKRLYDDYHGLTSAELEKLRIFLDSSASFHQAQSTTETQTSTGWNSVLSFVPIKKDTQLEGAVNCPMPGWGIYFEEGWDIKTICVVVTVLMIVTSIVLGVTWWKVESDFSGGWGVASFCVTAATLVVTVLVILGKQSY</sequence>
<dbReference type="PANTHER" id="PTHR28249:SF1">
    <property type="entry name" value="SPORULATION-SPECIFIC PROTEIN SPO7"/>
    <property type="match status" value="1"/>
</dbReference>
<comment type="caution">
    <text evidence="3">The sequence shown here is derived from an EMBL/GenBank/DDBJ whole genome shotgun (WGS) entry which is preliminary data.</text>
</comment>
<dbReference type="Proteomes" id="UP000781932">
    <property type="component" value="Unassembled WGS sequence"/>
</dbReference>
<feature type="compositionally biased region" description="Low complexity" evidence="1">
    <location>
        <begin position="337"/>
        <end position="357"/>
    </location>
</feature>
<dbReference type="EMBL" id="JAATWM020000033">
    <property type="protein sequence ID" value="KAF9873217.1"/>
    <property type="molecule type" value="Genomic_DNA"/>
</dbReference>
<dbReference type="RefSeq" id="XP_038742678.1">
    <property type="nucleotide sequence ID" value="XM_038892095.1"/>
</dbReference>